<reference evidence="1 2" key="1">
    <citation type="submission" date="2024-01" db="EMBL/GenBank/DDBJ databases">
        <title>The genomes of 5 underutilized Papilionoideae crops provide insights into root nodulation and disease resistanc.</title>
        <authorList>
            <person name="Jiang F."/>
        </authorList>
    </citation>
    <scope>NUCLEOTIDE SEQUENCE [LARGE SCALE GENOMIC DNA]</scope>
    <source>
        <strain evidence="1">DUOXIRENSHENG_FW03</strain>
        <tissue evidence="1">Leaves</tissue>
    </source>
</reference>
<dbReference type="Proteomes" id="UP001386955">
    <property type="component" value="Unassembled WGS sequence"/>
</dbReference>
<comment type="caution">
    <text evidence="1">The sequence shown here is derived from an EMBL/GenBank/DDBJ whole genome shotgun (WGS) entry which is preliminary data.</text>
</comment>
<dbReference type="EMBL" id="JAYMYS010000003">
    <property type="protein sequence ID" value="KAK7401253.1"/>
    <property type="molecule type" value="Genomic_DNA"/>
</dbReference>
<sequence length="186" mass="21173">MEKPGTTIIEPPTTSTVKILAPIVENTRPRMLVMTRPLMTTKQQVSIIRRVANPPEVETYRKARKRKRLIRMSPSRAKGVDDIRLSTQREDEPLCTFITDYPSCSPKSLTYNQGWFSTKPLALGRFANSSQMTIKDLRRIPRMIFQSRDEKPHMDQPHLKIMKQPTRQVRGIINVIAEGFVGGGAG</sequence>
<organism evidence="1 2">
    <name type="scientific">Psophocarpus tetragonolobus</name>
    <name type="common">Winged bean</name>
    <name type="synonym">Dolichos tetragonolobus</name>
    <dbReference type="NCBI Taxonomy" id="3891"/>
    <lineage>
        <taxon>Eukaryota</taxon>
        <taxon>Viridiplantae</taxon>
        <taxon>Streptophyta</taxon>
        <taxon>Embryophyta</taxon>
        <taxon>Tracheophyta</taxon>
        <taxon>Spermatophyta</taxon>
        <taxon>Magnoliopsida</taxon>
        <taxon>eudicotyledons</taxon>
        <taxon>Gunneridae</taxon>
        <taxon>Pentapetalae</taxon>
        <taxon>rosids</taxon>
        <taxon>fabids</taxon>
        <taxon>Fabales</taxon>
        <taxon>Fabaceae</taxon>
        <taxon>Papilionoideae</taxon>
        <taxon>50 kb inversion clade</taxon>
        <taxon>NPAAA clade</taxon>
        <taxon>indigoferoid/millettioid clade</taxon>
        <taxon>Phaseoleae</taxon>
        <taxon>Psophocarpus</taxon>
    </lineage>
</organism>
<gene>
    <name evidence="1" type="ORF">VNO78_12592</name>
</gene>
<evidence type="ECO:0000313" key="2">
    <source>
        <dbReference type="Proteomes" id="UP001386955"/>
    </source>
</evidence>
<accession>A0AAN9SPD8</accession>
<dbReference type="AlphaFoldDB" id="A0AAN9SPD8"/>
<name>A0AAN9SPD8_PSOTE</name>
<keyword evidence="2" id="KW-1185">Reference proteome</keyword>
<evidence type="ECO:0000313" key="1">
    <source>
        <dbReference type="EMBL" id="KAK7401253.1"/>
    </source>
</evidence>
<proteinExistence type="predicted"/>
<protein>
    <submittedName>
        <fullName evidence="1">Uncharacterized protein</fullName>
    </submittedName>
</protein>